<sequence>MLRSGVVTWIVPASFCLTTVSRQNFCLFSRFSTPKTISRHLPSSKISTPLFLVRYGIELCHLNIIGILLTVTINMQLEEYVIKVPTDTIQVAILGDVRHGTCASVMGMDNSAWFH</sequence>
<reference evidence="1" key="1">
    <citation type="journal article" date="2023" name="Mol. Phylogenet. Evol.">
        <title>Genome-scale phylogeny and comparative genomics of the fungal order Sordariales.</title>
        <authorList>
            <person name="Hensen N."/>
            <person name="Bonometti L."/>
            <person name="Westerberg I."/>
            <person name="Brannstrom I.O."/>
            <person name="Guillou S."/>
            <person name="Cros-Aarteil S."/>
            <person name="Calhoun S."/>
            <person name="Haridas S."/>
            <person name="Kuo A."/>
            <person name="Mondo S."/>
            <person name="Pangilinan J."/>
            <person name="Riley R."/>
            <person name="LaButti K."/>
            <person name="Andreopoulos B."/>
            <person name="Lipzen A."/>
            <person name="Chen C."/>
            <person name="Yan M."/>
            <person name="Daum C."/>
            <person name="Ng V."/>
            <person name="Clum A."/>
            <person name="Steindorff A."/>
            <person name="Ohm R.A."/>
            <person name="Martin F."/>
            <person name="Silar P."/>
            <person name="Natvig D.O."/>
            <person name="Lalanne C."/>
            <person name="Gautier V."/>
            <person name="Ament-Velasquez S.L."/>
            <person name="Kruys A."/>
            <person name="Hutchinson M.I."/>
            <person name="Powell A.J."/>
            <person name="Barry K."/>
            <person name="Miller A.N."/>
            <person name="Grigoriev I.V."/>
            <person name="Debuchy R."/>
            <person name="Gladieux P."/>
            <person name="Hiltunen Thoren M."/>
            <person name="Johannesson H."/>
        </authorList>
    </citation>
    <scope>NUCLEOTIDE SEQUENCE</scope>
    <source>
        <strain evidence="1">CBS 955.72</strain>
    </source>
</reference>
<dbReference type="Proteomes" id="UP001275084">
    <property type="component" value="Unassembled WGS sequence"/>
</dbReference>
<protein>
    <submittedName>
        <fullName evidence="1">Uncharacterized protein</fullName>
    </submittedName>
</protein>
<reference evidence="1" key="2">
    <citation type="submission" date="2023-06" db="EMBL/GenBank/DDBJ databases">
        <authorList>
            <consortium name="Lawrence Berkeley National Laboratory"/>
            <person name="Haridas S."/>
            <person name="Hensen N."/>
            <person name="Bonometti L."/>
            <person name="Westerberg I."/>
            <person name="Brannstrom I.O."/>
            <person name="Guillou S."/>
            <person name="Cros-Aarteil S."/>
            <person name="Calhoun S."/>
            <person name="Kuo A."/>
            <person name="Mondo S."/>
            <person name="Pangilinan J."/>
            <person name="Riley R."/>
            <person name="Labutti K."/>
            <person name="Andreopoulos B."/>
            <person name="Lipzen A."/>
            <person name="Chen C."/>
            <person name="Yanf M."/>
            <person name="Daum C."/>
            <person name="Ng V."/>
            <person name="Clum A."/>
            <person name="Steindorff A."/>
            <person name="Ohm R."/>
            <person name="Martin F."/>
            <person name="Silar P."/>
            <person name="Natvig D."/>
            <person name="Lalanne C."/>
            <person name="Gautier V."/>
            <person name="Ament-Velasquez S.L."/>
            <person name="Kruys A."/>
            <person name="Hutchinson M.I."/>
            <person name="Powell A.J."/>
            <person name="Barry K."/>
            <person name="Miller A.N."/>
            <person name="Grigoriev I.V."/>
            <person name="Debuchy R."/>
            <person name="Gladieux P."/>
            <person name="Thoren M.H."/>
            <person name="Johannesson H."/>
        </authorList>
    </citation>
    <scope>NUCLEOTIDE SEQUENCE</scope>
    <source>
        <strain evidence="1">CBS 955.72</strain>
    </source>
</reference>
<proteinExistence type="predicted"/>
<evidence type="ECO:0000313" key="1">
    <source>
        <dbReference type="EMBL" id="KAK3346201.1"/>
    </source>
</evidence>
<organism evidence="1 2">
    <name type="scientific">Lasiosphaeria hispida</name>
    <dbReference type="NCBI Taxonomy" id="260671"/>
    <lineage>
        <taxon>Eukaryota</taxon>
        <taxon>Fungi</taxon>
        <taxon>Dikarya</taxon>
        <taxon>Ascomycota</taxon>
        <taxon>Pezizomycotina</taxon>
        <taxon>Sordariomycetes</taxon>
        <taxon>Sordariomycetidae</taxon>
        <taxon>Sordariales</taxon>
        <taxon>Lasiosphaeriaceae</taxon>
        <taxon>Lasiosphaeria</taxon>
    </lineage>
</organism>
<name>A0AAJ0MAE7_9PEZI</name>
<evidence type="ECO:0000313" key="2">
    <source>
        <dbReference type="Proteomes" id="UP001275084"/>
    </source>
</evidence>
<comment type="caution">
    <text evidence="1">The sequence shown here is derived from an EMBL/GenBank/DDBJ whole genome shotgun (WGS) entry which is preliminary data.</text>
</comment>
<accession>A0AAJ0MAE7</accession>
<gene>
    <name evidence="1" type="ORF">B0T25DRAFT_551366</name>
</gene>
<dbReference type="AlphaFoldDB" id="A0AAJ0MAE7"/>
<dbReference type="EMBL" id="JAUIQD010000006">
    <property type="protein sequence ID" value="KAK3346201.1"/>
    <property type="molecule type" value="Genomic_DNA"/>
</dbReference>
<keyword evidence="2" id="KW-1185">Reference proteome</keyword>